<evidence type="ECO:0000256" key="1">
    <source>
        <dbReference type="SAM" id="Phobius"/>
    </source>
</evidence>
<gene>
    <name evidence="2" type="ORF">SI65_02162</name>
</gene>
<keyword evidence="1" id="KW-0812">Transmembrane</keyword>
<dbReference type="VEuPathDB" id="FungiDB:SI65_02162"/>
<dbReference type="OrthoDB" id="3344043at2759"/>
<sequence length="628" mass="68917">MDPGLIGLLSLRHSNGILDGCHSPCSDLPMSVNRTISKDSTISISPDSLPPKQGGVNGARRLIAWAAFVAIFPLLVVVGIIVYILIRYHVPRKADAEPALQLPSDRDDSSVFLVDIDSARFVTISSVASTVVALLPGFIMILCSFRLAKMLSDTMQEDRIGHLPTPYQFGLLIEVMNAQLVSLWDLICYSRWKKIALSPVLRMAVGSLVVSLFLSYAIWVADTWLHIVTEATVISQVTPIDAPNHSLGFDFFSECAGVHDDTKHLPDICVRLIYAVVDRSAQPYLVVNNLSDTYQVRQEALNDEIFSYLAPASSPANIDYQAHTLAASSHCEPFTQQCNVRTLNETTSIFNCSDNFHGTMTEGDALKGTACSSEGCVKLFTDASLNHTANMNTATPFYVGVIGNFHPTQVTLDSTLTNDSQVIVNKQQWVFMLRCAVRVQDLTYSFVNGSMTAAELSPTNDDVRAMSSRFPRLDTVLIELGNMLQVATAVSNTSQEIADYYSTSLQALTLASTANFFKPSRCLKEQIRETVLVTQVPKVPLFLLGSLCLLFVALSMVLTGTVIFEHPTRYRDIQARLSVFGLAASRFEAGAGRRVSDMEDLFGEKRVGSSRIGITMTPNGGWDYFSEV</sequence>
<dbReference type="Proteomes" id="UP000094569">
    <property type="component" value="Unassembled WGS sequence"/>
</dbReference>
<organism evidence="2 3">
    <name type="scientific">Aspergillus cristatus</name>
    <name type="common">Chinese Fuzhuan brick tea-fermentation fungus</name>
    <name type="synonym">Eurotium cristatum</name>
    <dbReference type="NCBI Taxonomy" id="573508"/>
    <lineage>
        <taxon>Eukaryota</taxon>
        <taxon>Fungi</taxon>
        <taxon>Dikarya</taxon>
        <taxon>Ascomycota</taxon>
        <taxon>Pezizomycotina</taxon>
        <taxon>Eurotiomycetes</taxon>
        <taxon>Eurotiomycetidae</taxon>
        <taxon>Eurotiales</taxon>
        <taxon>Aspergillaceae</taxon>
        <taxon>Aspergillus</taxon>
        <taxon>Aspergillus subgen. Aspergillus</taxon>
    </lineage>
</organism>
<feature type="transmembrane region" description="Helical" evidence="1">
    <location>
        <begin position="541"/>
        <end position="564"/>
    </location>
</feature>
<dbReference type="EMBL" id="JXNT01000002">
    <property type="protein sequence ID" value="ODM21319.1"/>
    <property type="molecule type" value="Genomic_DNA"/>
</dbReference>
<reference evidence="2 3" key="1">
    <citation type="journal article" date="2016" name="BMC Genomics">
        <title>Comparative genomic and transcriptomic analyses of the Fuzhuan brick tea-fermentation fungus Aspergillus cristatus.</title>
        <authorList>
            <person name="Ge Y."/>
            <person name="Wang Y."/>
            <person name="Liu Y."/>
            <person name="Tan Y."/>
            <person name="Ren X."/>
            <person name="Zhang X."/>
            <person name="Hyde K.D."/>
            <person name="Liu Y."/>
            <person name="Liu Z."/>
        </authorList>
    </citation>
    <scope>NUCLEOTIDE SEQUENCE [LARGE SCALE GENOMIC DNA]</scope>
    <source>
        <strain evidence="2 3">GZAAS20.1005</strain>
    </source>
</reference>
<comment type="caution">
    <text evidence="2">The sequence shown here is derived from an EMBL/GenBank/DDBJ whole genome shotgun (WGS) entry which is preliminary data.</text>
</comment>
<keyword evidence="3" id="KW-1185">Reference proteome</keyword>
<protein>
    <recommendedName>
        <fullName evidence="4">Transmembrane protein</fullName>
    </recommendedName>
</protein>
<dbReference type="STRING" id="573508.A0A1E3BK56"/>
<name>A0A1E3BK56_ASPCR</name>
<feature type="transmembrane region" description="Helical" evidence="1">
    <location>
        <begin position="121"/>
        <end position="147"/>
    </location>
</feature>
<evidence type="ECO:0000313" key="3">
    <source>
        <dbReference type="Proteomes" id="UP000094569"/>
    </source>
</evidence>
<keyword evidence="1" id="KW-1133">Transmembrane helix</keyword>
<keyword evidence="1" id="KW-0472">Membrane</keyword>
<feature type="transmembrane region" description="Helical" evidence="1">
    <location>
        <begin position="200"/>
        <end position="219"/>
    </location>
</feature>
<proteinExistence type="predicted"/>
<evidence type="ECO:0008006" key="4">
    <source>
        <dbReference type="Google" id="ProtNLM"/>
    </source>
</evidence>
<feature type="transmembrane region" description="Helical" evidence="1">
    <location>
        <begin position="62"/>
        <end position="86"/>
    </location>
</feature>
<evidence type="ECO:0000313" key="2">
    <source>
        <dbReference type="EMBL" id="ODM21319.1"/>
    </source>
</evidence>
<accession>A0A1E3BK56</accession>
<dbReference type="AlphaFoldDB" id="A0A1E3BK56"/>